<dbReference type="SUPFAM" id="SSF88659">
    <property type="entry name" value="Sigma3 and sigma4 domains of RNA polymerase sigma factors"/>
    <property type="match status" value="1"/>
</dbReference>
<protein>
    <submittedName>
        <fullName evidence="7">RNA polymerase sigma-70 factor, ECF subfamily</fullName>
    </submittedName>
</protein>
<dbReference type="STRING" id="1150368.SAMN02927921_00384"/>
<proteinExistence type="inferred from homology"/>
<dbReference type="InterPro" id="IPR039425">
    <property type="entry name" value="RNA_pol_sigma-70-like"/>
</dbReference>
<dbReference type="EMBL" id="FPJE01000002">
    <property type="protein sequence ID" value="SFW18237.1"/>
    <property type="molecule type" value="Genomic_DNA"/>
</dbReference>
<dbReference type="RefSeq" id="WP_072315678.1">
    <property type="nucleotide sequence ID" value="NZ_FPJE01000002.1"/>
</dbReference>
<keyword evidence="3" id="KW-0731">Sigma factor</keyword>
<dbReference type="NCBIfam" id="TIGR02937">
    <property type="entry name" value="sigma70-ECF"/>
    <property type="match status" value="1"/>
</dbReference>
<evidence type="ECO:0000313" key="7">
    <source>
        <dbReference type="EMBL" id="SFW18237.1"/>
    </source>
</evidence>
<dbReference type="InterPro" id="IPR013325">
    <property type="entry name" value="RNA_pol_sigma_r2"/>
</dbReference>
<evidence type="ECO:0000256" key="4">
    <source>
        <dbReference type="ARBA" id="ARBA00023163"/>
    </source>
</evidence>
<dbReference type="CDD" id="cd06171">
    <property type="entry name" value="Sigma70_r4"/>
    <property type="match status" value="1"/>
</dbReference>
<dbReference type="PANTHER" id="PTHR43133">
    <property type="entry name" value="RNA POLYMERASE ECF-TYPE SIGMA FACTO"/>
    <property type="match status" value="1"/>
</dbReference>
<reference evidence="7 8" key="1">
    <citation type="submission" date="2016-11" db="EMBL/GenBank/DDBJ databases">
        <authorList>
            <person name="Jaros S."/>
            <person name="Januszkiewicz K."/>
            <person name="Wedrychowicz H."/>
        </authorList>
    </citation>
    <scope>NUCLEOTIDE SEQUENCE [LARGE SCALE GENOMIC DNA]</scope>
    <source>
        <strain evidence="7 8">CGMCC 1.12145</strain>
    </source>
</reference>
<dbReference type="GO" id="GO:0003677">
    <property type="term" value="F:DNA binding"/>
    <property type="evidence" value="ECO:0007669"/>
    <property type="project" value="InterPro"/>
</dbReference>
<feature type="domain" description="RNA polymerase sigma-70 region 2" evidence="5">
    <location>
        <begin position="30"/>
        <end position="91"/>
    </location>
</feature>
<dbReference type="InterPro" id="IPR013249">
    <property type="entry name" value="RNA_pol_sigma70_r4_t2"/>
</dbReference>
<gene>
    <name evidence="7" type="ORF">SAMN02927921_00384</name>
</gene>
<dbReference type="NCBIfam" id="TIGR02985">
    <property type="entry name" value="Sig70_bacteroi1"/>
    <property type="match status" value="1"/>
</dbReference>
<dbReference type="Gene3D" id="1.10.1740.10">
    <property type="match status" value="1"/>
</dbReference>
<keyword evidence="4" id="KW-0804">Transcription</keyword>
<evidence type="ECO:0000259" key="6">
    <source>
        <dbReference type="Pfam" id="PF08281"/>
    </source>
</evidence>
<name>A0A1K1M515_9FLAO</name>
<dbReference type="Pfam" id="PF04542">
    <property type="entry name" value="Sigma70_r2"/>
    <property type="match status" value="1"/>
</dbReference>
<dbReference type="AlphaFoldDB" id="A0A1K1M515"/>
<keyword evidence="8" id="KW-1185">Reference proteome</keyword>
<keyword evidence="2" id="KW-0805">Transcription regulation</keyword>
<evidence type="ECO:0000256" key="2">
    <source>
        <dbReference type="ARBA" id="ARBA00023015"/>
    </source>
</evidence>
<organism evidence="7 8">
    <name type="scientific">Sinomicrobium oceani</name>
    <dbReference type="NCBI Taxonomy" id="1150368"/>
    <lineage>
        <taxon>Bacteria</taxon>
        <taxon>Pseudomonadati</taxon>
        <taxon>Bacteroidota</taxon>
        <taxon>Flavobacteriia</taxon>
        <taxon>Flavobacteriales</taxon>
        <taxon>Flavobacteriaceae</taxon>
        <taxon>Sinomicrobium</taxon>
    </lineage>
</organism>
<evidence type="ECO:0000313" key="8">
    <source>
        <dbReference type="Proteomes" id="UP000182248"/>
    </source>
</evidence>
<dbReference type="InterPro" id="IPR014284">
    <property type="entry name" value="RNA_pol_sigma-70_dom"/>
</dbReference>
<comment type="similarity">
    <text evidence="1">Belongs to the sigma-70 factor family. ECF subfamily.</text>
</comment>
<dbReference type="PANTHER" id="PTHR43133:SF46">
    <property type="entry name" value="RNA POLYMERASE SIGMA-70 FACTOR ECF SUBFAMILY"/>
    <property type="match status" value="1"/>
</dbReference>
<accession>A0A1K1M515</accession>
<dbReference type="Pfam" id="PF08281">
    <property type="entry name" value="Sigma70_r4_2"/>
    <property type="match status" value="1"/>
</dbReference>
<feature type="domain" description="RNA polymerase sigma factor 70 region 4 type 2" evidence="6">
    <location>
        <begin position="123"/>
        <end position="172"/>
    </location>
</feature>
<dbReference type="InterPro" id="IPR014327">
    <property type="entry name" value="RNA_pol_sigma70_bacteroid"/>
</dbReference>
<evidence type="ECO:0000256" key="1">
    <source>
        <dbReference type="ARBA" id="ARBA00010641"/>
    </source>
</evidence>
<sequence>MEYFSGNETACISEIRSGNETAYRSVYLYFYERLCVYVLNFTGDREIAEDIVQEVFLKLWNNRKKLRPDGSLGGYLYRLTYNEYVNIYRQNLKQHRELELLRLKSLYELLHEEDEAFQEKVKQVTKIIEGLPPRCREIFILNKQQGLRHKEIAAQLDISVKTVENQVAKAMSLLRKKIADETAVLLVLLGYNGTVGRAGFGTLRAEPEHSAASVCLKNGR</sequence>
<evidence type="ECO:0000256" key="3">
    <source>
        <dbReference type="ARBA" id="ARBA00023082"/>
    </source>
</evidence>
<dbReference type="InterPro" id="IPR007627">
    <property type="entry name" value="RNA_pol_sigma70_r2"/>
</dbReference>
<dbReference type="InterPro" id="IPR036388">
    <property type="entry name" value="WH-like_DNA-bd_sf"/>
</dbReference>
<dbReference type="SUPFAM" id="SSF88946">
    <property type="entry name" value="Sigma2 domain of RNA polymerase sigma factors"/>
    <property type="match status" value="1"/>
</dbReference>
<dbReference type="GO" id="GO:0006352">
    <property type="term" value="P:DNA-templated transcription initiation"/>
    <property type="evidence" value="ECO:0007669"/>
    <property type="project" value="InterPro"/>
</dbReference>
<dbReference type="Gene3D" id="1.10.10.10">
    <property type="entry name" value="Winged helix-like DNA-binding domain superfamily/Winged helix DNA-binding domain"/>
    <property type="match status" value="1"/>
</dbReference>
<dbReference type="Proteomes" id="UP000182248">
    <property type="component" value="Unassembled WGS sequence"/>
</dbReference>
<dbReference type="GO" id="GO:0016987">
    <property type="term" value="F:sigma factor activity"/>
    <property type="evidence" value="ECO:0007669"/>
    <property type="project" value="UniProtKB-KW"/>
</dbReference>
<evidence type="ECO:0000259" key="5">
    <source>
        <dbReference type="Pfam" id="PF04542"/>
    </source>
</evidence>
<dbReference type="InterPro" id="IPR013324">
    <property type="entry name" value="RNA_pol_sigma_r3/r4-like"/>
</dbReference>
<dbReference type="OrthoDB" id="759001at2"/>